<comment type="caution">
    <text evidence="5">The sequence shown here is derived from an EMBL/GenBank/DDBJ whole genome shotgun (WGS) entry which is preliminary data.</text>
</comment>
<dbReference type="PROSITE" id="PS50102">
    <property type="entry name" value="RRM"/>
    <property type="match status" value="4"/>
</dbReference>
<feature type="domain" description="RRM" evidence="4">
    <location>
        <begin position="548"/>
        <end position="619"/>
    </location>
</feature>
<keyword evidence="1 2" id="KW-0694">RNA-binding</keyword>
<name>A0A9P6M1F1_MORAP</name>
<sequence length="719" mass="77413">MKRGSIANLDRKDIHKKARLPDGSLIRSHTEEATPTQDTSASDTSAEEGALSDDASDGDISASDMSVSDFSADDASIAEGIQLEHASPASTSKGNISVGAISAAGEAISHDDPHREDLQSDISIDEDSATRDDQPKVTSVGVASVNAASAPGVAMITSYENILWAATSSNPTDTNNYNPTSDEQGSSIAYAAYYHQYQRLYQHAYLHPYPYLYPHPYHYLPWDPNTVYTEPSTTAADPRPDFDAKNSGLRTVFVGNLPEGVKIREILDFIRTGIVENAVLLESKHYAFISFVDANAALAFHSQAQKKKIKIQDQELTIGWGKAAPVPPTVAQALEQGATRNVFLGGIDNSFTEDVLLKDFSELGVVDKISIVREKAIAFVHLTHIASAVKAVAVLRSQKPRYSSLRISYGKDRCAKCLDLPAPLSTRLEAMNAQGGSDSSPNGIDMDTLTKEAQRTVYLGNIDPDTTCEHLCNAIRGGILSNIKYQQSKHIAFVTFANPAGAISLFDMVSTGRGLFVKGRKLKVGWGTNAALSLPVEVIQAFRTGATRNVYVGGEQGLVDVDNLRKDFSEYGEIEQVNILKEKNCAFVNFTDVLSAVKAVEGIQSKSEYIGLRISYGKDRCGNPMRERAEGAVSSNDQPLRRRKDTTSSDGKSAGVKSKVKTEKSGSIQPSSTKGNTSKAASKGTVGRKAARKAASKAVKHKAAKVQSAKVESAKGKKK</sequence>
<feature type="region of interest" description="Disordered" evidence="3">
    <location>
        <begin position="621"/>
        <end position="719"/>
    </location>
</feature>
<dbReference type="InterPro" id="IPR035979">
    <property type="entry name" value="RBD_domain_sf"/>
</dbReference>
<protein>
    <recommendedName>
        <fullName evidence="4">RRM domain-containing protein</fullName>
    </recommendedName>
</protein>
<feature type="domain" description="RRM" evidence="4">
    <location>
        <begin position="250"/>
        <end position="323"/>
    </location>
</feature>
<feature type="compositionally biased region" description="Basic and acidic residues" evidence="3">
    <location>
        <begin position="108"/>
        <end position="118"/>
    </location>
</feature>
<organism evidence="5 6">
    <name type="scientific">Mortierella alpina</name>
    <name type="common">Oleaginous fungus</name>
    <name type="synonym">Mortierella renispora</name>
    <dbReference type="NCBI Taxonomy" id="64518"/>
    <lineage>
        <taxon>Eukaryota</taxon>
        <taxon>Fungi</taxon>
        <taxon>Fungi incertae sedis</taxon>
        <taxon>Mucoromycota</taxon>
        <taxon>Mortierellomycotina</taxon>
        <taxon>Mortierellomycetes</taxon>
        <taxon>Mortierellales</taxon>
        <taxon>Mortierellaceae</taxon>
        <taxon>Mortierella</taxon>
    </lineage>
</organism>
<accession>A0A9P6M1F1</accession>
<dbReference type="PANTHER" id="PTHR14089">
    <property type="entry name" value="PRE-MRNA-SPLICING FACTOR RBM22"/>
    <property type="match status" value="1"/>
</dbReference>
<dbReference type="SMART" id="SM00360">
    <property type="entry name" value="RRM"/>
    <property type="match status" value="4"/>
</dbReference>
<feature type="compositionally biased region" description="Basic and acidic residues" evidence="3">
    <location>
        <begin position="621"/>
        <end position="630"/>
    </location>
</feature>
<feature type="domain" description="RRM" evidence="4">
    <location>
        <begin position="340"/>
        <end position="412"/>
    </location>
</feature>
<feature type="compositionally biased region" description="Polar residues" evidence="3">
    <location>
        <begin position="665"/>
        <end position="680"/>
    </location>
</feature>
<evidence type="ECO:0000313" key="6">
    <source>
        <dbReference type="Proteomes" id="UP000738359"/>
    </source>
</evidence>
<feature type="region of interest" description="Disordered" evidence="3">
    <location>
        <begin position="106"/>
        <end position="137"/>
    </location>
</feature>
<keyword evidence="6" id="KW-1185">Reference proteome</keyword>
<dbReference type="GO" id="GO:0003729">
    <property type="term" value="F:mRNA binding"/>
    <property type="evidence" value="ECO:0007669"/>
    <property type="project" value="TreeGrafter"/>
</dbReference>
<dbReference type="GO" id="GO:0010494">
    <property type="term" value="C:cytoplasmic stress granule"/>
    <property type="evidence" value="ECO:0007669"/>
    <property type="project" value="TreeGrafter"/>
</dbReference>
<evidence type="ECO:0000256" key="3">
    <source>
        <dbReference type="SAM" id="MobiDB-lite"/>
    </source>
</evidence>
<feature type="domain" description="RRM" evidence="4">
    <location>
        <begin position="455"/>
        <end position="529"/>
    </location>
</feature>
<feature type="region of interest" description="Disordered" evidence="3">
    <location>
        <begin position="1"/>
        <end position="67"/>
    </location>
</feature>
<dbReference type="GO" id="GO:0000398">
    <property type="term" value="P:mRNA splicing, via spliceosome"/>
    <property type="evidence" value="ECO:0007669"/>
    <property type="project" value="TreeGrafter"/>
</dbReference>
<evidence type="ECO:0000259" key="4">
    <source>
        <dbReference type="PROSITE" id="PS50102"/>
    </source>
</evidence>
<evidence type="ECO:0000256" key="1">
    <source>
        <dbReference type="ARBA" id="ARBA00022884"/>
    </source>
</evidence>
<feature type="compositionally biased region" description="Polar residues" evidence="3">
    <location>
        <begin position="33"/>
        <end position="44"/>
    </location>
</feature>
<dbReference type="InterPro" id="IPR012677">
    <property type="entry name" value="Nucleotide-bd_a/b_plait_sf"/>
</dbReference>
<dbReference type="InterPro" id="IPR039171">
    <property type="entry name" value="Cwc2/Slt11"/>
</dbReference>
<dbReference type="SUPFAM" id="SSF54928">
    <property type="entry name" value="RNA-binding domain, RBD"/>
    <property type="match status" value="2"/>
</dbReference>
<feature type="compositionally biased region" description="Basic residues" evidence="3">
    <location>
        <begin position="689"/>
        <end position="704"/>
    </location>
</feature>
<evidence type="ECO:0000313" key="5">
    <source>
        <dbReference type="EMBL" id="KAF9960703.1"/>
    </source>
</evidence>
<dbReference type="Gene3D" id="3.30.70.330">
    <property type="match status" value="4"/>
</dbReference>
<reference evidence="5" key="1">
    <citation type="journal article" date="2020" name="Fungal Divers.">
        <title>Resolving the Mortierellaceae phylogeny through synthesis of multi-gene phylogenetics and phylogenomics.</title>
        <authorList>
            <person name="Vandepol N."/>
            <person name="Liber J."/>
            <person name="Desiro A."/>
            <person name="Na H."/>
            <person name="Kennedy M."/>
            <person name="Barry K."/>
            <person name="Grigoriev I.V."/>
            <person name="Miller A.N."/>
            <person name="O'Donnell K."/>
            <person name="Stajich J.E."/>
            <person name="Bonito G."/>
        </authorList>
    </citation>
    <scope>NUCLEOTIDE SEQUENCE</scope>
    <source>
        <strain evidence="5">CK1249</strain>
    </source>
</reference>
<dbReference type="EMBL" id="JAAAHY010000615">
    <property type="protein sequence ID" value="KAF9960703.1"/>
    <property type="molecule type" value="Genomic_DNA"/>
</dbReference>
<dbReference type="Proteomes" id="UP000738359">
    <property type="component" value="Unassembled WGS sequence"/>
</dbReference>
<dbReference type="AlphaFoldDB" id="A0A9P6M1F1"/>
<dbReference type="InterPro" id="IPR000504">
    <property type="entry name" value="RRM_dom"/>
</dbReference>
<dbReference type="OrthoDB" id="6407164at2759"/>
<gene>
    <name evidence="5" type="ORF">BGZ70_008514</name>
</gene>
<evidence type="ECO:0000256" key="2">
    <source>
        <dbReference type="PROSITE-ProRule" id="PRU00176"/>
    </source>
</evidence>
<dbReference type="PANTHER" id="PTHR14089:SF8">
    <property type="entry name" value="RNA-BINDING PROTEIN MRN1"/>
    <property type="match status" value="1"/>
</dbReference>
<dbReference type="Pfam" id="PF00076">
    <property type="entry name" value="RRM_1"/>
    <property type="match status" value="2"/>
</dbReference>
<proteinExistence type="predicted"/>